<comment type="subcellular location">
    <subcellularLocation>
        <location evidence="4 16">Cytoplasm</location>
    </subcellularLocation>
</comment>
<dbReference type="InterPro" id="IPR011761">
    <property type="entry name" value="ATP-grasp"/>
</dbReference>
<dbReference type="Proteomes" id="UP001162780">
    <property type="component" value="Chromosome"/>
</dbReference>
<accession>A0ABY7GL43</accession>
<keyword evidence="20" id="KW-1185">Reference proteome</keyword>
<evidence type="ECO:0000256" key="4">
    <source>
        <dbReference type="ARBA" id="ARBA00004496"/>
    </source>
</evidence>
<evidence type="ECO:0000256" key="16">
    <source>
        <dbReference type="HAMAP-Rule" id="MF_00047"/>
    </source>
</evidence>
<evidence type="ECO:0000256" key="9">
    <source>
        <dbReference type="ARBA" id="ARBA00022598"/>
    </source>
</evidence>
<reference evidence="19" key="1">
    <citation type="submission" date="2022-11" db="EMBL/GenBank/DDBJ databases">
        <title>Methylomonas rapida sp. nov., Carotenoid-Producing Obligate Methanotrophs with High Growth Characteristics and Biotechnological Potential.</title>
        <authorList>
            <person name="Tikhonova E.N."/>
            <person name="Suleimanov R.Z."/>
            <person name="Miroshnikov K."/>
            <person name="Oshkin I.Y."/>
            <person name="Belova S.E."/>
            <person name="Danilova O.V."/>
            <person name="Ashikhmin A."/>
            <person name="Konopkin A."/>
            <person name="But S.Y."/>
            <person name="Khmelenina V.N."/>
            <person name="Kuznetsov N."/>
            <person name="Pimenov N.V."/>
            <person name="Dedysh S.N."/>
        </authorList>
    </citation>
    <scope>NUCLEOTIDE SEQUENCE</scope>
    <source>
        <strain evidence="19">MP1</strain>
    </source>
</reference>
<organism evidence="19 20">
    <name type="scientific">Methylomonas rapida</name>
    <dbReference type="NCBI Taxonomy" id="2963939"/>
    <lineage>
        <taxon>Bacteria</taxon>
        <taxon>Pseudomonadati</taxon>
        <taxon>Pseudomonadota</taxon>
        <taxon>Gammaproteobacteria</taxon>
        <taxon>Methylococcales</taxon>
        <taxon>Methylococcaceae</taxon>
        <taxon>Methylomonas</taxon>
    </lineage>
</organism>
<dbReference type="NCBIfam" id="NF002378">
    <property type="entry name" value="PRK01372.1"/>
    <property type="match status" value="1"/>
</dbReference>
<dbReference type="InterPro" id="IPR011127">
    <property type="entry name" value="Dala_Dala_lig_N"/>
</dbReference>
<evidence type="ECO:0000256" key="6">
    <source>
        <dbReference type="ARBA" id="ARBA00010871"/>
    </source>
</evidence>
<keyword evidence="14 16" id="KW-0961">Cell wall biogenesis/degradation</keyword>
<evidence type="ECO:0000256" key="8">
    <source>
        <dbReference type="ARBA" id="ARBA00022490"/>
    </source>
</evidence>
<keyword evidence="8 16" id="KW-0963">Cytoplasm</keyword>
<evidence type="ECO:0000256" key="12">
    <source>
        <dbReference type="ARBA" id="ARBA00022960"/>
    </source>
</evidence>
<keyword evidence="12 16" id="KW-0133">Cell shape</keyword>
<dbReference type="PROSITE" id="PS00844">
    <property type="entry name" value="DALA_DALA_LIGASE_2"/>
    <property type="match status" value="1"/>
</dbReference>
<dbReference type="InterPro" id="IPR000291">
    <property type="entry name" value="D-Ala_lig_Van_CS"/>
</dbReference>
<evidence type="ECO:0000313" key="20">
    <source>
        <dbReference type="Proteomes" id="UP001162780"/>
    </source>
</evidence>
<feature type="domain" description="ATP-grasp" evidence="18">
    <location>
        <begin position="111"/>
        <end position="306"/>
    </location>
</feature>
<evidence type="ECO:0000256" key="11">
    <source>
        <dbReference type="ARBA" id="ARBA00022840"/>
    </source>
</evidence>
<dbReference type="Gene3D" id="3.30.1490.20">
    <property type="entry name" value="ATP-grasp fold, A domain"/>
    <property type="match status" value="1"/>
</dbReference>
<dbReference type="Gene3D" id="3.30.470.20">
    <property type="entry name" value="ATP-grasp fold, B domain"/>
    <property type="match status" value="1"/>
</dbReference>
<evidence type="ECO:0000259" key="18">
    <source>
        <dbReference type="PROSITE" id="PS50975"/>
    </source>
</evidence>
<keyword evidence="13 16" id="KW-0573">Peptidoglycan synthesis</keyword>
<evidence type="ECO:0000256" key="7">
    <source>
        <dbReference type="ARBA" id="ARBA00012216"/>
    </source>
</evidence>
<keyword evidence="9 16" id="KW-0436">Ligase</keyword>
<dbReference type="RefSeq" id="WP_255190185.1">
    <property type="nucleotide sequence ID" value="NZ_CP113517.1"/>
</dbReference>
<name>A0ABY7GL43_9GAMM</name>
<dbReference type="PIRSF" id="PIRSF039102">
    <property type="entry name" value="Ddl/VanB"/>
    <property type="match status" value="1"/>
</dbReference>
<dbReference type="InterPro" id="IPR013815">
    <property type="entry name" value="ATP_grasp_subdomain_1"/>
</dbReference>
<dbReference type="SUPFAM" id="SSF52440">
    <property type="entry name" value="PreATP-grasp domain"/>
    <property type="match status" value="1"/>
</dbReference>
<evidence type="ECO:0000256" key="5">
    <source>
        <dbReference type="ARBA" id="ARBA00004752"/>
    </source>
</evidence>
<evidence type="ECO:0000256" key="13">
    <source>
        <dbReference type="ARBA" id="ARBA00022984"/>
    </source>
</evidence>
<keyword evidence="11 17" id="KW-0067">ATP-binding</keyword>
<comment type="cofactor">
    <cofactor evidence="2">
        <name>Mg(2+)</name>
        <dbReference type="ChEBI" id="CHEBI:18420"/>
    </cofactor>
</comment>
<evidence type="ECO:0000256" key="10">
    <source>
        <dbReference type="ARBA" id="ARBA00022741"/>
    </source>
</evidence>
<dbReference type="Gene3D" id="3.40.50.20">
    <property type="match status" value="1"/>
</dbReference>
<evidence type="ECO:0000256" key="15">
    <source>
        <dbReference type="ARBA" id="ARBA00047614"/>
    </source>
</evidence>
<protein>
    <recommendedName>
        <fullName evidence="7 16">D-alanine--D-alanine ligase</fullName>
        <ecNumber evidence="7 16">6.3.2.4</ecNumber>
    </recommendedName>
    <alternativeName>
        <fullName evidence="16">D-Ala-D-Ala ligase</fullName>
    </alternativeName>
    <alternativeName>
        <fullName evidence="16">D-alanylalanine synthetase</fullName>
    </alternativeName>
</protein>
<comment type="pathway">
    <text evidence="5 16">Cell wall biogenesis; peptidoglycan biosynthesis.</text>
</comment>
<dbReference type="HAMAP" id="MF_00047">
    <property type="entry name" value="Dala_Dala_lig"/>
    <property type="match status" value="1"/>
</dbReference>
<dbReference type="PROSITE" id="PS00843">
    <property type="entry name" value="DALA_DALA_LIGASE_1"/>
    <property type="match status" value="1"/>
</dbReference>
<dbReference type="EMBL" id="CP113517">
    <property type="protein sequence ID" value="WAR45216.1"/>
    <property type="molecule type" value="Genomic_DNA"/>
</dbReference>
<comment type="similarity">
    <text evidence="6 16">Belongs to the D-alanine--D-alanine ligase family.</text>
</comment>
<dbReference type="PROSITE" id="PS50975">
    <property type="entry name" value="ATP_GRASP"/>
    <property type="match status" value="1"/>
</dbReference>
<proteinExistence type="inferred from homology"/>
<sequence>MKALTVKQAADFGRVAVLMGGSAAEREISLRSGNAVYQALISQGIDAVAVDVTGSPIEALAKFEIDRVFNVIHGRGGEDGVLQAVLEVLGLPYTGSGVLASALSMDKLRTKLCWQGMGLATPKWFVLQSEQDVDACIAQLGFPVIVKPAQEGSSIGMSKANDRNELIAALRLAQQYHCDVYAEQWVQGREYTVAILAGEALPAIRLQTPNVFYDFDAKYRANTTQYHCPCGLDAEREQQLQALALKACEGLSVKGWARVDAFIDDNDCVQLIEVNTVPGMTDHSLVPMAAKAAGVNFNELVWRILETSMVA</sequence>
<dbReference type="InterPro" id="IPR011095">
    <property type="entry name" value="Dala_Dala_lig_C"/>
</dbReference>
<dbReference type="NCBIfam" id="TIGR01205">
    <property type="entry name" value="D_ala_D_alaTIGR"/>
    <property type="match status" value="1"/>
</dbReference>
<dbReference type="InterPro" id="IPR005905">
    <property type="entry name" value="D_ala_D_ala"/>
</dbReference>
<evidence type="ECO:0000256" key="3">
    <source>
        <dbReference type="ARBA" id="ARBA00003921"/>
    </source>
</evidence>
<dbReference type="SUPFAM" id="SSF56059">
    <property type="entry name" value="Glutathione synthetase ATP-binding domain-like"/>
    <property type="match status" value="1"/>
</dbReference>
<evidence type="ECO:0000313" key="19">
    <source>
        <dbReference type="EMBL" id="WAR45216.1"/>
    </source>
</evidence>
<dbReference type="PANTHER" id="PTHR23132:SF23">
    <property type="entry name" value="D-ALANINE--D-ALANINE LIGASE B"/>
    <property type="match status" value="1"/>
</dbReference>
<gene>
    <name evidence="16" type="primary">ddl</name>
    <name evidence="19" type="ORF">NM686_001515</name>
</gene>
<evidence type="ECO:0000256" key="17">
    <source>
        <dbReference type="PROSITE-ProRule" id="PRU00409"/>
    </source>
</evidence>
<keyword evidence="10 17" id="KW-0547">Nucleotide-binding</keyword>
<dbReference type="PANTHER" id="PTHR23132">
    <property type="entry name" value="D-ALANINE--D-ALANINE LIGASE"/>
    <property type="match status" value="1"/>
</dbReference>
<comment type="cofactor">
    <cofactor evidence="1">
        <name>Mn(2+)</name>
        <dbReference type="ChEBI" id="CHEBI:29035"/>
    </cofactor>
</comment>
<dbReference type="GO" id="GO:0016874">
    <property type="term" value="F:ligase activity"/>
    <property type="evidence" value="ECO:0007669"/>
    <property type="project" value="UniProtKB-KW"/>
</dbReference>
<dbReference type="EC" id="6.3.2.4" evidence="7 16"/>
<comment type="function">
    <text evidence="3 16">Cell wall formation.</text>
</comment>
<dbReference type="InterPro" id="IPR016185">
    <property type="entry name" value="PreATP-grasp_dom_sf"/>
</dbReference>
<evidence type="ECO:0000256" key="2">
    <source>
        <dbReference type="ARBA" id="ARBA00001946"/>
    </source>
</evidence>
<dbReference type="Pfam" id="PF07478">
    <property type="entry name" value="Dala_Dala_lig_C"/>
    <property type="match status" value="1"/>
</dbReference>
<dbReference type="Pfam" id="PF01820">
    <property type="entry name" value="Dala_Dala_lig_N"/>
    <property type="match status" value="1"/>
</dbReference>
<comment type="catalytic activity">
    <reaction evidence="15 16">
        <text>2 D-alanine + ATP = D-alanyl-D-alanine + ADP + phosphate + H(+)</text>
        <dbReference type="Rhea" id="RHEA:11224"/>
        <dbReference type="ChEBI" id="CHEBI:15378"/>
        <dbReference type="ChEBI" id="CHEBI:30616"/>
        <dbReference type="ChEBI" id="CHEBI:43474"/>
        <dbReference type="ChEBI" id="CHEBI:57416"/>
        <dbReference type="ChEBI" id="CHEBI:57822"/>
        <dbReference type="ChEBI" id="CHEBI:456216"/>
        <dbReference type="EC" id="6.3.2.4"/>
    </reaction>
</comment>
<evidence type="ECO:0000256" key="1">
    <source>
        <dbReference type="ARBA" id="ARBA00001936"/>
    </source>
</evidence>
<evidence type="ECO:0000256" key="14">
    <source>
        <dbReference type="ARBA" id="ARBA00023316"/>
    </source>
</evidence>